<dbReference type="SUPFAM" id="SSF49313">
    <property type="entry name" value="Cadherin-like"/>
    <property type="match status" value="1"/>
</dbReference>
<evidence type="ECO:0000313" key="4">
    <source>
        <dbReference type="Proteomes" id="UP000095280"/>
    </source>
</evidence>
<sequence length="932" mass="99464">PEEIQLLYPVDGSSGLLSVECVGCGCGAARRSGIFCARSAVVVTDMQRRRANVPAVSFTLIDLRFRTEESMGSGWLGRMNCHGQRFRGQQAGLDARGHFLSFASWPSPRDMRGAPTSLTRNNGCHRSDSPRQRLEPDLFAETDTETLRPGRVAGWRGERQLLSAVPLSSVAVRDVELLSSCCLVDEVNPVLVTLTDVNDKQPPVRCPILHFCRCRRARRLPFSVGFVSASDAVRSAMAATAAAFFLASACSSVDSGTGKITAVKRLNRDGAARYTFQVVALLTAVARFGRPQSRRCPAGGCQRQSPEFADVGLSECDRGPAGADTLVTMVTASDPDIGLNATVGFRLIQTEVAAMFYLQQPDETSQLAPANVSVKTLGKLDYATKSLYNLILIAYDLGNPSLLVHRHSVGDRSSASIAACPDLSGQSGFRYAGVSTSASSTGVAFNYSLGSSPAPVVQHPTACWAAAGPGVHPHGDKAGDSSRQRKPQTTLASCGCWPPSRAVFPGGPGSVSHLAREQRPPRLVAGAGTLIYDFQHHDEDDGPHRCSISIDILPRIGSWLRRVLELDGRQRHSCTLKVSLDSESAANYSLSCQGDAAGLPQPAGAAAGAAWPGRRRVSDSATDQPYVSRLVIGLSGLKQLVLHLAGEDGGWWYRPLTKTQRPHSIFADERDDRFISDSVSGQACAQKVIFFAQPGHDACACQAQTAAFCNRLRTCWVQPVTGLHFRLVLTAGYCAGTNSASTKSSWIPDEFVGLLWSASAEFEKLREAVSESGASTPRWTPPRRARYCTPTTEHGRLLLTQARPCAPELRPKRAEIVAFLRLGSAATFDGVPFAVGRTASTLTTTTATRLCCANARTELGRGGPSSFSGRRKRILAAAGPRKASVGASGLKANGSTNRLPRHTGPLAAIYQANNPAQIGAQIDVVGNKPGAC</sequence>
<dbReference type="Gene3D" id="2.60.40.60">
    <property type="entry name" value="Cadherins"/>
    <property type="match status" value="1"/>
</dbReference>
<organism evidence="4 5">
    <name type="scientific">Macrostomum lignano</name>
    <dbReference type="NCBI Taxonomy" id="282301"/>
    <lineage>
        <taxon>Eukaryota</taxon>
        <taxon>Metazoa</taxon>
        <taxon>Spiralia</taxon>
        <taxon>Lophotrochozoa</taxon>
        <taxon>Platyhelminthes</taxon>
        <taxon>Rhabditophora</taxon>
        <taxon>Macrostomorpha</taxon>
        <taxon>Macrostomida</taxon>
        <taxon>Macrostomidae</taxon>
        <taxon>Macrostomum</taxon>
    </lineage>
</organism>
<evidence type="ECO:0000313" key="5">
    <source>
        <dbReference type="WBParaSite" id="snap_masked-unitig_37697-processed-gene-0.1-mRNA-1"/>
    </source>
</evidence>
<keyword evidence="1" id="KW-0106">Calcium</keyword>
<dbReference type="InterPro" id="IPR015919">
    <property type="entry name" value="Cadherin-like_sf"/>
</dbReference>
<dbReference type="Proteomes" id="UP000095280">
    <property type="component" value="Unplaced"/>
</dbReference>
<evidence type="ECO:0000259" key="3">
    <source>
        <dbReference type="PROSITE" id="PS50268"/>
    </source>
</evidence>
<dbReference type="InterPro" id="IPR002126">
    <property type="entry name" value="Cadherin-like_dom"/>
</dbReference>
<keyword evidence="4" id="KW-1185">Reference proteome</keyword>
<feature type="compositionally biased region" description="Basic and acidic residues" evidence="2">
    <location>
        <begin position="473"/>
        <end position="483"/>
    </location>
</feature>
<evidence type="ECO:0000256" key="2">
    <source>
        <dbReference type="SAM" id="MobiDB-lite"/>
    </source>
</evidence>
<dbReference type="GO" id="GO:0016020">
    <property type="term" value="C:membrane"/>
    <property type="evidence" value="ECO:0007669"/>
    <property type="project" value="InterPro"/>
</dbReference>
<dbReference type="GO" id="GO:0007156">
    <property type="term" value="P:homophilic cell adhesion via plasma membrane adhesion molecules"/>
    <property type="evidence" value="ECO:0007669"/>
    <property type="project" value="InterPro"/>
</dbReference>
<feature type="region of interest" description="Disordered" evidence="2">
    <location>
        <begin position="472"/>
        <end position="492"/>
    </location>
</feature>
<dbReference type="WBParaSite" id="snap_masked-unitig_37697-processed-gene-0.1-mRNA-1">
    <property type="protein sequence ID" value="snap_masked-unitig_37697-processed-gene-0.1-mRNA-1"/>
    <property type="gene ID" value="snap_masked-unitig_37697-processed-gene-0.1"/>
</dbReference>
<reference evidence="5" key="1">
    <citation type="submission" date="2016-11" db="UniProtKB">
        <authorList>
            <consortium name="WormBaseParasite"/>
        </authorList>
    </citation>
    <scope>IDENTIFICATION</scope>
</reference>
<dbReference type="AlphaFoldDB" id="A0A1I8JR86"/>
<dbReference type="GO" id="GO:0005509">
    <property type="term" value="F:calcium ion binding"/>
    <property type="evidence" value="ECO:0007669"/>
    <property type="project" value="UniProtKB-UniRule"/>
</dbReference>
<accession>A0A1I8JR86</accession>
<evidence type="ECO:0000256" key="1">
    <source>
        <dbReference type="PROSITE-ProRule" id="PRU00043"/>
    </source>
</evidence>
<dbReference type="PROSITE" id="PS50268">
    <property type="entry name" value="CADHERIN_2"/>
    <property type="match status" value="1"/>
</dbReference>
<protein>
    <submittedName>
        <fullName evidence="5">CA domain-containing protein</fullName>
    </submittedName>
</protein>
<dbReference type="CDD" id="cd11304">
    <property type="entry name" value="Cadherin_repeat"/>
    <property type="match status" value="1"/>
</dbReference>
<feature type="domain" description="Cadherin" evidence="3">
    <location>
        <begin position="325"/>
        <end position="402"/>
    </location>
</feature>
<name>A0A1I8JR86_9PLAT</name>
<proteinExistence type="predicted"/>